<keyword evidence="2" id="KW-1185">Reference proteome</keyword>
<dbReference type="Proteomes" id="UP000231409">
    <property type="component" value="Unassembled WGS sequence"/>
</dbReference>
<reference evidence="1 2" key="1">
    <citation type="submission" date="2017-09" db="EMBL/GenBank/DDBJ databases">
        <title>The draft genome sequences of Marinobacter sp. PWS21.</title>
        <authorList>
            <person name="Cao J."/>
        </authorList>
    </citation>
    <scope>NUCLEOTIDE SEQUENCE [LARGE SCALE GENOMIC DNA]</scope>
    <source>
        <strain evidence="1 2">PWS21</strain>
    </source>
</reference>
<accession>A0A2G1UM33</accession>
<organism evidence="1 2">
    <name type="scientific">Marinobacter profundi</name>
    <dbReference type="NCBI Taxonomy" id="2666256"/>
    <lineage>
        <taxon>Bacteria</taxon>
        <taxon>Pseudomonadati</taxon>
        <taxon>Pseudomonadota</taxon>
        <taxon>Gammaproteobacteria</taxon>
        <taxon>Pseudomonadales</taxon>
        <taxon>Marinobacteraceae</taxon>
        <taxon>Marinobacter</taxon>
    </lineage>
</organism>
<evidence type="ECO:0000313" key="1">
    <source>
        <dbReference type="EMBL" id="PHQ15489.1"/>
    </source>
</evidence>
<dbReference type="AlphaFoldDB" id="A0A2G1UM33"/>
<comment type="caution">
    <text evidence="1">The sequence shown here is derived from an EMBL/GenBank/DDBJ whole genome shotgun (WGS) entry which is preliminary data.</text>
</comment>
<dbReference type="EMBL" id="NTFH01000007">
    <property type="protein sequence ID" value="PHQ15489.1"/>
    <property type="molecule type" value="Genomic_DNA"/>
</dbReference>
<protein>
    <submittedName>
        <fullName evidence="1">Uncharacterized protein</fullName>
    </submittedName>
</protein>
<name>A0A2G1UM33_9GAMM</name>
<proteinExistence type="predicted"/>
<gene>
    <name evidence="1" type="ORF">CLH61_10285</name>
</gene>
<dbReference type="RefSeq" id="WP_099614613.1">
    <property type="nucleotide sequence ID" value="NZ_KZ319370.1"/>
</dbReference>
<evidence type="ECO:0000313" key="2">
    <source>
        <dbReference type="Proteomes" id="UP000231409"/>
    </source>
</evidence>
<sequence>MTKTIHLVLPTVCDARIPRPLWTAIAISDTLLQLLDSQAEDGELHLVEERFRQQVRWQPRSDFQPATTRVRLRDHSLVFHTVNQGSAIGICSIPVSLDRLHRLYQTTPDGGTAFYSTDIAILKAIFFRTMGNLLAHRQNCQTLSNMAAATGLKGAH</sequence>